<evidence type="ECO:0000256" key="1">
    <source>
        <dbReference type="SAM" id="SignalP"/>
    </source>
</evidence>
<evidence type="ECO:0000313" key="3">
    <source>
        <dbReference type="Proteomes" id="UP000253153"/>
    </source>
</evidence>
<comment type="caution">
    <text evidence="2">The sequence shown here is derived from an EMBL/GenBank/DDBJ whole genome shotgun (WGS) entry which is preliminary data.</text>
</comment>
<dbReference type="OrthoDB" id="5105343at2759"/>
<dbReference type="Proteomes" id="UP000253153">
    <property type="component" value="Unassembled WGS sequence"/>
</dbReference>
<keyword evidence="1" id="KW-0732">Signal</keyword>
<accession>A0A366SDI2</accession>
<organism evidence="2 3">
    <name type="scientific">Fusarium coffeatum</name>
    <dbReference type="NCBI Taxonomy" id="231269"/>
    <lineage>
        <taxon>Eukaryota</taxon>
        <taxon>Fungi</taxon>
        <taxon>Dikarya</taxon>
        <taxon>Ascomycota</taxon>
        <taxon>Pezizomycotina</taxon>
        <taxon>Sordariomycetes</taxon>
        <taxon>Hypocreomycetidae</taxon>
        <taxon>Hypocreales</taxon>
        <taxon>Nectriaceae</taxon>
        <taxon>Fusarium</taxon>
        <taxon>Fusarium incarnatum-equiseti species complex</taxon>
    </lineage>
</organism>
<proteinExistence type="predicted"/>
<feature type="chain" id="PRO_5016925119" description="Ubiquitin 3 binding protein But2 C-terminal domain-containing protein" evidence="1">
    <location>
        <begin position="22"/>
        <end position="308"/>
    </location>
</feature>
<feature type="signal peptide" evidence="1">
    <location>
        <begin position="1"/>
        <end position="21"/>
    </location>
</feature>
<keyword evidence="3" id="KW-1185">Reference proteome</keyword>
<protein>
    <recommendedName>
        <fullName evidence="4">Ubiquitin 3 binding protein But2 C-terminal domain-containing protein</fullName>
    </recommendedName>
</protein>
<gene>
    <name evidence="2" type="ORF">FIESC28_00280</name>
</gene>
<evidence type="ECO:0008006" key="4">
    <source>
        <dbReference type="Google" id="ProtNLM"/>
    </source>
</evidence>
<reference evidence="2 3" key="1">
    <citation type="submission" date="2018-06" db="EMBL/GenBank/DDBJ databases">
        <title>Fusarium incarnatum-equiseti species complex species 28.</title>
        <authorList>
            <person name="Gardiner D.M."/>
        </authorList>
    </citation>
    <scope>NUCLEOTIDE SEQUENCE [LARGE SCALE GENOMIC DNA]</scope>
    <source>
        <strain evidence="2 3">FIESC_28</strain>
    </source>
</reference>
<name>A0A366SDI2_9HYPO</name>
<dbReference type="GeneID" id="41989727"/>
<evidence type="ECO:0000313" key="2">
    <source>
        <dbReference type="EMBL" id="RBR27012.1"/>
    </source>
</evidence>
<dbReference type="RefSeq" id="XP_031021603.1">
    <property type="nucleotide sequence ID" value="XM_031154431.1"/>
</dbReference>
<dbReference type="EMBL" id="QKXC01000005">
    <property type="protein sequence ID" value="RBR27012.1"/>
    <property type="molecule type" value="Genomic_DNA"/>
</dbReference>
<sequence>MVSRTFLAGALAALSARAVVAGPCRPVSSSTVQVSYASATTDSTSVAIISSSTEIQLTETLSTDTLSTETSLTLPTDVTTSTVDEAITTTTEGLTTTELTTSVATTYHTTETTAVESATTTASETTTSEAPAVPTAFKFISYGGTTNGLALKATNEPSNHILVADTVQGIFTYDSETGQLSCEGLTLCLYREDSDWNAVVKTCSSRPNPRDTPLICEKPANGNLKCRVPGARCEQQEPCPPEVPDCPNPKEPTTVCRPTGEEWSQFFVKTYLGTWFTLHLGIENPTAEQNDEWHLQPIRLQIEPVDDS</sequence>
<dbReference type="AlphaFoldDB" id="A0A366SDI2"/>